<protein>
    <submittedName>
        <fullName evidence="2">Uncharacterized protein</fullName>
    </submittedName>
</protein>
<proteinExistence type="predicted"/>
<sequence>MMIQGVGRSSQGAEVLSRSQSRRAGGRRAGAEGRGLRTEQRGEASGMRYESVGRSVGIQERPAGARG</sequence>
<evidence type="ECO:0000313" key="2">
    <source>
        <dbReference type="EMBL" id="KAD4179588.1"/>
    </source>
</evidence>
<dbReference type="AlphaFoldDB" id="A0A5N6MYX1"/>
<gene>
    <name evidence="2" type="ORF">E3N88_28179</name>
</gene>
<keyword evidence="3" id="KW-1185">Reference proteome</keyword>
<feature type="region of interest" description="Disordered" evidence="1">
    <location>
        <begin position="1"/>
        <end position="67"/>
    </location>
</feature>
<name>A0A5N6MYX1_9ASTR</name>
<organism evidence="2 3">
    <name type="scientific">Mikania micrantha</name>
    <name type="common">bitter vine</name>
    <dbReference type="NCBI Taxonomy" id="192012"/>
    <lineage>
        <taxon>Eukaryota</taxon>
        <taxon>Viridiplantae</taxon>
        <taxon>Streptophyta</taxon>
        <taxon>Embryophyta</taxon>
        <taxon>Tracheophyta</taxon>
        <taxon>Spermatophyta</taxon>
        <taxon>Magnoliopsida</taxon>
        <taxon>eudicotyledons</taxon>
        <taxon>Gunneridae</taxon>
        <taxon>Pentapetalae</taxon>
        <taxon>asterids</taxon>
        <taxon>campanulids</taxon>
        <taxon>Asterales</taxon>
        <taxon>Asteraceae</taxon>
        <taxon>Asteroideae</taxon>
        <taxon>Heliantheae alliance</taxon>
        <taxon>Eupatorieae</taxon>
        <taxon>Mikania</taxon>
    </lineage>
</organism>
<evidence type="ECO:0000313" key="3">
    <source>
        <dbReference type="Proteomes" id="UP000326396"/>
    </source>
</evidence>
<accession>A0A5N6MYX1</accession>
<feature type="compositionally biased region" description="Basic and acidic residues" evidence="1">
    <location>
        <begin position="29"/>
        <end position="42"/>
    </location>
</feature>
<dbReference type="EMBL" id="SZYD01000014">
    <property type="protein sequence ID" value="KAD4179588.1"/>
    <property type="molecule type" value="Genomic_DNA"/>
</dbReference>
<evidence type="ECO:0000256" key="1">
    <source>
        <dbReference type="SAM" id="MobiDB-lite"/>
    </source>
</evidence>
<comment type="caution">
    <text evidence="2">The sequence shown here is derived from an EMBL/GenBank/DDBJ whole genome shotgun (WGS) entry which is preliminary data.</text>
</comment>
<reference evidence="2 3" key="1">
    <citation type="submission" date="2019-05" db="EMBL/GenBank/DDBJ databases">
        <title>Mikania micrantha, genome provides insights into the molecular mechanism of rapid growth.</title>
        <authorList>
            <person name="Liu B."/>
        </authorList>
    </citation>
    <scope>NUCLEOTIDE SEQUENCE [LARGE SCALE GENOMIC DNA]</scope>
    <source>
        <strain evidence="2">NLD-2019</strain>
        <tissue evidence="2">Leaf</tissue>
    </source>
</reference>
<dbReference type="Proteomes" id="UP000326396">
    <property type="component" value="Linkage Group LG4"/>
</dbReference>